<dbReference type="Proteomes" id="UP000759103">
    <property type="component" value="Unassembled WGS sequence"/>
</dbReference>
<evidence type="ECO:0000259" key="5">
    <source>
        <dbReference type="PROSITE" id="PS50893"/>
    </source>
</evidence>
<dbReference type="InterPro" id="IPR027417">
    <property type="entry name" value="P-loop_NTPase"/>
</dbReference>
<dbReference type="GO" id="GO:0005524">
    <property type="term" value="F:ATP binding"/>
    <property type="evidence" value="ECO:0007669"/>
    <property type="project" value="UniProtKB-KW"/>
</dbReference>
<reference evidence="6 7" key="1">
    <citation type="submission" date="2021-07" db="EMBL/GenBank/DDBJ databases">
        <title>Sphingomonas sp.</title>
        <authorList>
            <person name="Feng G."/>
            <person name="Li J."/>
            <person name="Pan M."/>
        </authorList>
    </citation>
    <scope>NUCLEOTIDE SEQUENCE [LARGE SCALE GENOMIC DNA]</scope>
    <source>
        <strain evidence="6 7">RRHST34</strain>
    </source>
</reference>
<dbReference type="SUPFAM" id="SSF52540">
    <property type="entry name" value="P-loop containing nucleoside triphosphate hydrolases"/>
    <property type="match status" value="1"/>
</dbReference>
<dbReference type="PANTHER" id="PTHR42788">
    <property type="entry name" value="TAURINE IMPORT ATP-BINDING PROTEIN-RELATED"/>
    <property type="match status" value="1"/>
</dbReference>
<dbReference type="InterPro" id="IPR018632">
    <property type="entry name" value="AAA-associated_dom_C"/>
</dbReference>
<organism evidence="6 7">
    <name type="scientific">Sphingomonas citri</name>
    <dbReference type="NCBI Taxonomy" id="2862499"/>
    <lineage>
        <taxon>Bacteria</taxon>
        <taxon>Pseudomonadati</taxon>
        <taxon>Pseudomonadota</taxon>
        <taxon>Alphaproteobacteria</taxon>
        <taxon>Sphingomonadales</taxon>
        <taxon>Sphingomonadaceae</taxon>
        <taxon>Sphingomonas</taxon>
    </lineage>
</organism>
<dbReference type="PANTHER" id="PTHR42788:SF13">
    <property type="entry name" value="ALIPHATIC SULFONATES IMPORT ATP-BINDING PROTEIN SSUB"/>
    <property type="match status" value="1"/>
</dbReference>
<dbReference type="Pfam" id="PF09821">
    <property type="entry name" value="AAA_assoc_C"/>
    <property type="match status" value="1"/>
</dbReference>
<evidence type="ECO:0000256" key="3">
    <source>
        <dbReference type="ARBA" id="ARBA00022741"/>
    </source>
</evidence>
<evidence type="ECO:0000313" key="7">
    <source>
        <dbReference type="Proteomes" id="UP000759103"/>
    </source>
</evidence>
<dbReference type="RefSeq" id="WP_219748777.1">
    <property type="nucleotide sequence ID" value="NZ_JAHXZN010000003.1"/>
</dbReference>
<keyword evidence="7" id="KW-1185">Reference proteome</keyword>
<dbReference type="SMART" id="SM00382">
    <property type="entry name" value="AAA"/>
    <property type="match status" value="1"/>
</dbReference>
<evidence type="ECO:0000256" key="4">
    <source>
        <dbReference type="ARBA" id="ARBA00022840"/>
    </source>
</evidence>
<protein>
    <submittedName>
        <fullName evidence="6">Nitrate/sulfonate/bicarbonate ABC transporter ATP-binding protein</fullName>
    </submittedName>
</protein>
<dbReference type="CDD" id="cd03293">
    <property type="entry name" value="ABC_NrtD_SsuB_transporters"/>
    <property type="match status" value="1"/>
</dbReference>
<dbReference type="InterPro" id="IPR017871">
    <property type="entry name" value="ABC_transporter-like_CS"/>
</dbReference>
<sequence>MAQQHLPLVTVEALSHRYGGSEGPPILDQVALTVHEREVVALLGRSGSGKSTLLRSIAGLVTPDAGTLRFTPGADGRARSVAMVFQSFALMPWLTVLQNVELGLEAKKVPAAERRRRALAAIDLIGLDGFENAFPRELSGGMRQRVGLARALVVEPSLLLMDEPFSALDVLTAETLRSDLIEWWGDGRLGIAAVLIVTHNIEEAVLMSDRVLVLSSNPGRIVAEFRVDLPQPRDRLDPSFRDLVERIYAQMTQRAAPAEEEPHAPVPALGRPLAPVSVTALAGLIEEVEAAPFDGRAPLADLGDTLQLEVDELFPIVETLQQLGFVALAEGEVALTAAGAGFAQEDVDQRKAMFRAALLGHVPLAGAIRAALDSRAGHQAPARLFREELGEALSPDFAEDTLRAVTEWGRYAELFAYDEAGDLFTLDDPG</sequence>
<dbReference type="InterPro" id="IPR003593">
    <property type="entry name" value="AAA+_ATPase"/>
</dbReference>
<proteinExistence type="inferred from homology"/>
<comment type="caution">
    <text evidence="6">The sequence shown here is derived from an EMBL/GenBank/DDBJ whole genome shotgun (WGS) entry which is preliminary data.</text>
</comment>
<evidence type="ECO:0000256" key="1">
    <source>
        <dbReference type="ARBA" id="ARBA00005417"/>
    </source>
</evidence>
<evidence type="ECO:0000313" key="6">
    <source>
        <dbReference type="EMBL" id="MBW6531391.1"/>
    </source>
</evidence>
<feature type="domain" description="ABC transporter" evidence="5">
    <location>
        <begin position="9"/>
        <end position="241"/>
    </location>
</feature>
<comment type="similarity">
    <text evidence="1">Belongs to the ABC transporter superfamily.</text>
</comment>
<accession>A0ABS7BP46</accession>
<dbReference type="InterPro" id="IPR050166">
    <property type="entry name" value="ABC_transporter_ATP-bind"/>
</dbReference>
<dbReference type="PROSITE" id="PS00211">
    <property type="entry name" value="ABC_TRANSPORTER_1"/>
    <property type="match status" value="1"/>
</dbReference>
<dbReference type="Pfam" id="PF00005">
    <property type="entry name" value="ABC_tran"/>
    <property type="match status" value="1"/>
</dbReference>
<evidence type="ECO:0000256" key="2">
    <source>
        <dbReference type="ARBA" id="ARBA00022448"/>
    </source>
</evidence>
<keyword evidence="2" id="KW-0813">Transport</keyword>
<keyword evidence="3" id="KW-0547">Nucleotide-binding</keyword>
<dbReference type="Gene3D" id="3.40.50.300">
    <property type="entry name" value="P-loop containing nucleotide triphosphate hydrolases"/>
    <property type="match status" value="1"/>
</dbReference>
<name>A0ABS7BP46_9SPHN</name>
<keyword evidence="4 6" id="KW-0067">ATP-binding</keyword>
<gene>
    <name evidence="6" type="ORF">KZ820_11660</name>
</gene>
<dbReference type="InterPro" id="IPR003439">
    <property type="entry name" value="ABC_transporter-like_ATP-bd"/>
</dbReference>
<dbReference type="PROSITE" id="PS50893">
    <property type="entry name" value="ABC_TRANSPORTER_2"/>
    <property type="match status" value="1"/>
</dbReference>
<dbReference type="EMBL" id="JAHXZN010000003">
    <property type="protein sequence ID" value="MBW6531391.1"/>
    <property type="molecule type" value="Genomic_DNA"/>
</dbReference>